<organism evidence="2 3">
    <name type="scientific">Halococcus morrhuae DSM 1307</name>
    <dbReference type="NCBI Taxonomy" id="931277"/>
    <lineage>
        <taxon>Archaea</taxon>
        <taxon>Methanobacteriati</taxon>
        <taxon>Methanobacteriota</taxon>
        <taxon>Stenosarchaea group</taxon>
        <taxon>Halobacteria</taxon>
        <taxon>Halobacteriales</taxon>
        <taxon>Halococcaceae</taxon>
        <taxon>Halococcus</taxon>
    </lineage>
</organism>
<sequence length="240" mass="25007">MLTTPTRRTIVAALIVLLVLSAGCSQLTEDPIERETTDAVLEGTATPDASAATTTATATATAIPTTVATETPTETPTATPTPTETATSTPTRTETTTRTATPTETPTATPTATETPTETATETPTATTSATTTSDNRKVLVIEAAGDGASSYKTVFDGSAKYGPEADRPGEADHPDDIRRIDAEPYITINGYVGDGGSDSYYVTGYYGSLENKGDVPLNVYYDGELCMTVEPQSRDSCTP</sequence>
<dbReference type="AlphaFoldDB" id="M0MSZ7"/>
<dbReference type="PATRIC" id="fig|931277.6.peg.526"/>
<dbReference type="EMBL" id="AOMC01000046">
    <property type="protein sequence ID" value="EMA48746.1"/>
    <property type="molecule type" value="Genomic_DNA"/>
</dbReference>
<keyword evidence="3" id="KW-1185">Reference proteome</keyword>
<reference evidence="2 3" key="1">
    <citation type="journal article" date="2014" name="PLoS Genet.">
        <title>Phylogenetically driven sequencing of extremely halophilic archaea reveals strategies for static and dynamic osmo-response.</title>
        <authorList>
            <person name="Becker E.A."/>
            <person name="Seitzer P.M."/>
            <person name="Tritt A."/>
            <person name="Larsen D."/>
            <person name="Krusor M."/>
            <person name="Yao A.I."/>
            <person name="Wu D."/>
            <person name="Madern D."/>
            <person name="Eisen J.A."/>
            <person name="Darling A.E."/>
            <person name="Facciotti M.T."/>
        </authorList>
    </citation>
    <scope>NUCLEOTIDE SEQUENCE [LARGE SCALE GENOMIC DNA]</scope>
    <source>
        <strain evidence="2 3">DSM 1307</strain>
    </source>
</reference>
<gene>
    <name evidence="2" type="ORF">C448_02708</name>
</gene>
<comment type="caution">
    <text evidence="2">The sequence shown here is derived from an EMBL/GenBank/DDBJ whole genome shotgun (WGS) entry which is preliminary data.</text>
</comment>
<name>M0MSZ7_HALMO</name>
<dbReference type="PROSITE" id="PS51257">
    <property type="entry name" value="PROKAR_LIPOPROTEIN"/>
    <property type="match status" value="1"/>
</dbReference>
<protein>
    <recommendedName>
        <fullName evidence="4">Lipoprotein</fullName>
    </recommendedName>
</protein>
<proteinExistence type="predicted"/>
<dbReference type="STRING" id="931277.C448_02708"/>
<evidence type="ECO:0008006" key="4">
    <source>
        <dbReference type="Google" id="ProtNLM"/>
    </source>
</evidence>
<dbReference type="RefSeq" id="WP_004051736.1">
    <property type="nucleotide sequence ID" value="NZ_AOMC01000046.1"/>
</dbReference>
<evidence type="ECO:0000256" key="1">
    <source>
        <dbReference type="SAM" id="MobiDB-lite"/>
    </source>
</evidence>
<feature type="region of interest" description="Disordered" evidence="1">
    <location>
        <begin position="46"/>
        <end position="133"/>
    </location>
</feature>
<accession>M0MSZ7</accession>
<dbReference type="Proteomes" id="UP000011568">
    <property type="component" value="Unassembled WGS sequence"/>
</dbReference>
<evidence type="ECO:0000313" key="3">
    <source>
        <dbReference type="Proteomes" id="UP000011568"/>
    </source>
</evidence>
<evidence type="ECO:0000313" key="2">
    <source>
        <dbReference type="EMBL" id="EMA48746.1"/>
    </source>
</evidence>